<dbReference type="PANTHER" id="PTHR47197:SF3">
    <property type="entry name" value="DIHYDRO-HEME D1 DEHYDROGENASE"/>
    <property type="match status" value="1"/>
</dbReference>
<dbReference type="PANTHER" id="PTHR47197">
    <property type="entry name" value="PROTEIN NIRF"/>
    <property type="match status" value="1"/>
</dbReference>
<dbReference type="Gene3D" id="2.130.10.10">
    <property type="entry name" value="YVTN repeat-like/Quinoprotein amine dehydrogenase"/>
    <property type="match status" value="1"/>
</dbReference>
<feature type="signal peptide" evidence="1">
    <location>
        <begin position="1"/>
        <end position="31"/>
    </location>
</feature>
<dbReference type="SUPFAM" id="SSF63825">
    <property type="entry name" value="YWTD domain"/>
    <property type="match status" value="1"/>
</dbReference>
<dbReference type="OrthoDB" id="5378341at2"/>
<sequence>MKINVLSKTTCGCTVFSTLVFTLGISAESLATTIAYTNDADFDLGVLNSVNYTSPNSNQLQLSAIGETFPILWVANAGEDSVSKIDTDNDCEDARYSTWFESTFHGAYSGPAPSRTAVDVEGNVFVANRHFDGKPASIMKILSEGGIDRNGNGVIDTSVDTNGDCSIDRTSPTEFIPPVDLNSDGILQTNEIADERIAWIVPVGENNGLGRSLCIGTDGNIWVGLFNRREYYKISSVDGSVLSGPIATTGSLTPYGCLVDGDGILWSASLSSRLGILDTNNNTWLDTLTFSGSSYGIAIGNGKVYLGNSGRDFREYDPKMPDDNDPTTGTFTLAPLSNSNFGLSVDGEGFIVGGTSNVTRVDAAGNRLWLTSNPGSSSIGVIPDSKNNVWAVNLSSHNVTKFDKDTGNVLLLKPVGRNPYTYSDATGIAARTVTDPTGIWTVIGDGGAPDTIWDKVSWNTEPEGQVPTGASITVSVRAANTSPELALLPFTPVTNGTNNLAISGRFIDVRTVLRPNDQNESPILSDLVLNTLEDALSCDLDNNNEVNILDINLFRPHRNTPAGPNEPLDIDRNGVINKLDARKCVLECTNSRCAASS</sequence>
<name>K6YL09_9ALTE</name>
<proteinExistence type="predicted"/>
<evidence type="ECO:0000313" key="2">
    <source>
        <dbReference type="EMBL" id="GAC33389.1"/>
    </source>
</evidence>
<evidence type="ECO:0000313" key="3">
    <source>
        <dbReference type="Proteomes" id="UP000006322"/>
    </source>
</evidence>
<comment type="caution">
    <text evidence="2">The sequence shown here is derived from an EMBL/GenBank/DDBJ whole genome shotgun (WGS) entry which is preliminary data.</text>
</comment>
<feature type="chain" id="PRO_5003897544" evidence="1">
    <location>
        <begin position="32"/>
        <end position="597"/>
    </location>
</feature>
<protein>
    <submittedName>
        <fullName evidence="2">Uncharacterized protein</fullName>
    </submittedName>
</protein>
<gene>
    <name evidence="2" type="ORF">GPLA_2487</name>
</gene>
<dbReference type="InterPro" id="IPR015943">
    <property type="entry name" value="WD40/YVTN_repeat-like_dom_sf"/>
</dbReference>
<dbReference type="STRING" id="1129793.GPLA_2487"/>
<keyword evidence="1" id="KW-0732">Signal</keyword>
<keyword evidence="3" id="KW-1185">Reference proteome</keyword>
<accession>K6YL09</accession>
<dbReference type="RefSeq" id="WP_007105168.1">
    <property type="nucleotide sequence ID" value="NZ_BAER01000059.1"/>
</dbReference>
<evidence type="ECO:0000256" key="1">
    <source>
        <dbReference type="SAM" id="SignalP"/>
    </source>
</evidence>
<dbReference type="AlphaFoldDB" id="K6YL09"/>
<organism evidence="2 3">
    <name type="scientific">Paraglaciecola polaris LMG 21857</name>
    <dbReference type="NCBI Taxonomy" id="1129793"/>
    <lineage>
        <taxon>Bacteria</taxon>
        <taxon>Pseudomonadati</taxon>
        <taxon>Pseudomonadota</taxon>
        <taxon>Gammaproteobacteria</taxon>
        <taxon>Alteromonadales</taxon>
        <taxon>Alteromonadaceae</taxon>
        <taxon>Paraglaciecola</taxon>
    </lineage>
</organism>
<reference evidence="3" key="1">
    <citation type="journal article" date="2014" name="Environ. Microbiol.">
        <title>Comparative genomics of the marine bacterial genus Glaciecola reveals the high degree of genomic diversity and genomic characteristic for cold adaptation.</title>
        <authorList>
            <person name="Qin Q.L."/>
            <person name="Xie B.B."/>
            <person name="Yu Y."/>
            <person name="Shu Y.L."/>
            <person name="Rong J.C."/>
            <person name="Zhang Y.J."/>
            <person name="Zhao D.L."/>
            <person name="Chen X.L."/>
            <person name="Zhang X.Y."/>
            <person name="Chen B."/>
            <person name="Zhou B.C."/>
            <person name="Zhang Y.Z."/>
        </authorList>
    </citation>
    <scope>NUCLEOTIDE SEQUENCE [LARGE SCALE GENOMIC DNA]</scope>
    <source>
        <strain evidence="3">LMG 21857</strain>
    </source>
</reference>
<dbReference type="InterPro" id="IPR051200">
    <property type="entry name" value="Host-pathogen_enzymatic-act"/>
</dbReference>
<dbReference type="Proteomes" id="UP000006322">
    <property type="component" value="Unassembled WGS sequence"/>
</dbReference>
<dbReference type="EMBL" id="BAER01000059">
    <property type="protein sequence ID" value="GAC33389.1"/>
    <property type="molecule type" value="Genomic_DNA"/>
</dbReference>